<feature type="transmembrane region" description="Helical" evidence="10">
    <location>
        <begin position="1365"/>
        <end position="1387"/>
    </location>
</feature>
<evidence type="ECO:0000256" key="4">
    <source>
        <dbReference type="ARBA" id="ARBA00022737"/>
    </source>
</evidence>
<dbReference type="PROSITE" id="PS50297">
    <property type="entry name" value="ANK_REP_REGION"/>
    <property type="match status" value="1"/>
</dbReference>
<dbReference type="InterPro" id="IPR036770">
    <property type="entry name" value="Ankyrin_rpt-contain_sf"/>
</dbReference>
<gene>
    <name evidence="12" type="ORF">RDWZM_007534</name>
</gene>
<dbReference type="Proteomes" id="UP001142055">
    <property type="component" value="Chromosome 3"/>
</dbReference>
<dbReference type="Gene3D" id="1.10.220.150">
    <property type="entry name" value="Arf GTPase activating protein"/>
    <property type="match status" value="1"/>
</dbReference>
<evidence type="ECO:0000256" key="6">
    <source>
        <dbReference type="ARBA" id="ARBA00023298"/>
    </source>
</evidence>
<dbReference type="Gene3D" id="1.20.5.170">
    <property type="match status" value="1"/>
</dbReference>
<dbReference type="SUPFAM" id="SSF48403">
    <property type="entry name" value="Ankyrin repeat"/>
    <property type="match status" value="1"/>
</dbReference>
<keyword evidence="5" id="KW-0638">Presynaptic neurotoxin</keyword>
<keyword evidence="2" id="KW-0268">Exocytosis</keyword>
<keyword evidence="4" id="KW-0677">Repeat</keyword>
<dbReference type="GO" id="GO:0044231">
    <property type="term" value="C:host cell presynaptic membrane"/>
    <property type="evidence" value="ECO:0007669"/>
    <property type="project" value="UniProtKB-KW"/>
</dbReference>
<dbReference type="InterPro" id="IPR038508">
    <property type="entry name" value="ArfGAP_dom_sf"/>
</dbReference>
<dbReference type="Pfam" id="PF12796">
    <property type="entry name" value="Ank_2"/>
    <property type="match status" value="1"/>
</dbReference>
<feature type="compositionally biased region" description="Low complexity" evidence="9">
    <location>
        <begin position="1019"/>
        <end position="1036"/>
    </location>
</feature>
<comment type="subcellular location">
    <subcellularLocation>
        <location evidence="1">Target cell membrane</location>
    </subcellularLocation>
</comment>
<keyword evidence="10" id="KW-0812">Transmembrane</keyword>
<feature type="compositionally biased region" description="Low complexity" evidence="9">
    <location>
        <begin position="987"/>
        <end position="999"/>
    </location>
</feature>
<feature type="compositionally biased region" description="Polar residues" evidence="9">
    <location>
        <begin position="967"/>
        <end position="986"/>
    </location>
</feature>
<keyword evidence="5" id="KW-0800">Toxin</keyword>
<dbReference type="Pfam" id="PF08518">
    <property type="entry name" value="GIT_SHD"/>
    <property type="match status" value="2"/>
</dbReference>
<feature type="compositionally biased region" description="Polar residues" evidence="9">
    <location>
        <begin position="1888"/>
        <end position="1898"/>
    </location>
</feature>
<dbReference type="InterPro" id="IPR002110">
    <property type="entry name" value="Ankyrin_rpt"/>
</dbReference>
<dbReference type="PANTHER" id="PTHR13219">
    <property type="entry name" value="TRANSMEMBRANE PROTEIN 94"/>
    <property type="match status" value="1"/>
</dbReference>
<evidence type="ECO:0000313" key="12">
    <source>
        <dbReference type="EMBL" id="KAJ6216377.1"/>
    </source>
</evidence>
<comment type="caution">
    <text evidence="12">The sequence shown here is derived from an EMBL/GenBank/DDBJ whole genome shotgun (WGS) entry which is preliminary data.</text>
</comment>
<keyword evidence="5" id="KW-0528">Neurotoxin</keyword>
<feature type="region of interest" description="Disordered" evidence="9">
    <location>
        <begin position="1888"/>
        <end position="1911"/>
    </location>
</feature>
<keyword evidence="8" id="KW-0175">Coiled coil</keyword>
<dbReference type="GO" id="GO:0006887">
    <property type="term" value="P:exocytosis"/>
    <property type="evidence" value="ECO:0007669"/>
    <property type="project" value="UniProtKB-KW"/>
</dbReference>
<proteinExistence type="predicted"/>
<feature type="compositionally biased region" description="Low complexity" evidence="9">
    <location>
        <begin position="1045"/>
        <end position="1067"/>
    </location>
</feature>
<evidence type="ECO:0000256" key="1">
    <source>
        <dbReference type="ARBA" id="ARBA00004175"/>
    </source>
</evidence>
<protein>
    <recommendedName>
        <fullName evidence="11">GIT Spa2 homology (SHD) domain-containing protein</fullName>
    </recommendedName>
</protein>
<evidence type="ECO:0000256" key="8">
    <source>
        <dbReference type="SAM" id="Coils"/>
    </source>
</evidence>
<feature type="compositionally biased region" description="Low complexity" evidence="9">
    <location>
        <begin position="1899"/>
        <end position="1911"/>
    </location>
</feature>
<feature type="repeat" description="ANK" evidence="7">
    <location>
        <begin position="1509"/>
        <end position="1541"/>
    </location>
</feature>
<keyword evidence="13" id="KW-1185">Reference proteome</keyword>
<dbReference type="Gene3D" id="1.20.120.330">
    <property type="entry name" value="Nucleotidyltransferases domain 2"/>
    <property type="match status" value="1"/>
</dbReference>
<feature type="transmembrane region" description="Helical" evidence="10">
    <location>
        <begin position="1298"/>
        <end position="1325"/>
    </location>
</feature>
<feature type="transmembrane region" description="Helical" evidence="10">
    <location>
        <begin position="60"/>
        <end position="79"/>
    </location>
</feature>
<evidence type="ECO:0000256" key="7">
    <source>
        <dbReference type="PROSITE-ProRule" id="PRU00023"/>
    </source>
</evidence>
<feature type="transmembrane region" description="Helical" evidence="10">
    <location>
        <begin position="353"/>
        <end position="376"/>
    </location>
</feature>
<dbReference type="Pfam" id="PF12205">
    <property type="entry name" value="GIT1_C"/>
    <property type="match status" value="1"/>
</dbReference>
<accession>A0A9Q0M2S4</accession>
<feature type="region of interest" description="Disordered" evidence="9">
    <location>
        <begin position="967"/>
        <end position="1067"/>
    </location>
</feature>
<keyword evidence="10" id="KW-0472">Membrane</keyword>
<dbReference type="InterPro" id="IPR039720">
    <property type="entry name" value="TMEM94"/>
</dbReference>
<evidence type="ECO:0000256" key="10">
    <source>
        <dbReference type="SAM" id="Phobius"/>
    </source>
</evidence>
<feature type="compositionally biased region" description="Low complexity" evidence="9">
    <location>
        <begin position="1955"/>
        <end position="1972"/>
    </location>
</feature>
<dbReference type="Gene3D" id="1.25.40.20">
    <property type="entry name" value="Ankyrin repeat-containing domain"/>
    <property type="match status" value="1"/>
</dbReference>
<sequence>MSILDSSTEFTGGLATKQALYRLGKDVQTYLDDIEPQMHDTQSWKYVIRQAFSNRSVHSTFRWISIILVSMSIVTYLFAFKYGHFTSQLPLMVESIILILVLLLNCSIIFWNSKSRHLELYNKARKLSEKILSCTNNDELIERWASGKFYPNLNTPTSPCITLQWTFRDGKLVNLPAALLVTGDVILLNPGRTVPAKCRRIDKVVRRPKKLSDYNLDMHQDSANETSNTYSYVFDDTIKDCSFLRGDIFAPKVENAPESFTIPRLRKAIKPCKFLILETPYIQDLKATVSIHTHRRSSTAFEKELRLIFVRYLEYLLVPGICILVLSFSIIHYCYVEFTGSHSDTGAATIVLIFLRPVMAIIPLLPLALPILWLVLNVYGLIKMNNIYENFCKNENKLKTNHENEYRKSSDDYDTENEKLFQSNGINHQNMNGKCNKDYFLEEIDPERLSCSIPRAKLTLRKIMKELFSFLYNDNGFLWRTANLLHVFGSITAFCCVDKKGILSWPNPTADKVFFLTAPNQNEMKVTNEHNDENNDSDNEHRENDDGKRNSLISTQSRAECVQLNITHDRHNAYGLQFDDLFWNQYMANLKPLGLAILLNTCNEATQEECVQFSDHIACESMCNEVAVPVINKRCLCELARQIGFKSSAVRGYEYCYQVAMFRHIRPEVIQKGKLAKSLNFPRLKMPFPNMTCAVIKDSFANTAQLFSHGTGDLVLDACAEYWNGQNLVLLTDYERKKILDFYQRSSLTSYCCAFAYLPLTNESGQQHISNSPYLNEYYIELPPDSSHLFPFQRSLDANIRGLAIDTHHLSSHTASHMEATYLSQTDSAMYLNPNLKSMGHHLSSDSLVKPIHHNQSSCDNDVHCDGDSSRNSATKVRSKSFSLDSDKIEQTVKNVTNEVFIGMTTLQYQACSDFVRIIELLDAACIRFVHFSKENELRSRVFSEKMGIESGWNCHISLLNDLDNDGSSTDNVHQAPSRKNTTRRPSLSSLSSSDSSDSAGRLKSQEMIKLQRRRKQNSFSMSSERSESVISNMRSYRNKDNRSSSKNSNPNRNMSPSPSRVTTTSTMTDHSAPIAFDMSNRAKLPKGIDNIRPHIENVDNVPLLVSLFTDCTPEATKEMIEIMQENEEVVCVIGSMANESNIQIFLQADASIGIDPMYPHMCITSPIFPSDQLSFEQLPDNFLSPTDLSNLLIALPCSLTMSRQNAIIFYQLIMIARDYTMRMRNIFQFFLSSCLSLSLAQMITSLVFLPPLLSPGIVLWLSLIVIPILSVSLMSAQIDSNVMNVATGKKLHLNKETIVYFFLCYIIKFTPSILICIIMFAIIIGTSCGQTNVGSLTFGPCWMFSDVKANGDIRTDIMWSSHLLIGQTISSFFFVVYLVIISMGFVHRNHLLWQRFISQIKSVKCTDWKASQLQMVYDLYRNGANSIWEHTLMDPHVLSSSNNNSVIKGFASQTSMKKKPNPNDSLHPTKSDFIRAKYQMFAYVNKTNSNKDDPESEAELSEQLHSSKYNSPLHMAAKSGQISQIELLLVYGANLATLDARNKTAIDYAREVGHHDIVNRLIEHQFDLTDCLTRFICLGRQPNHQMGEHFLIVDIRPECLNVLDSAHTTSNNYEDNHKIQNIFRNELHQSIQSLSQKSFQELTRDIYDEIDRREINSFVMSAYAKENGKLSPNHLQLMLPFLPVYQFYSSTRNQGRQKLALLNTKEFTLFIVDVLNEVRRRIYGFGSILNIKMDGYANVTKYNENEFDEDDSEPLYDSVPSEGDYDECNEVIVPNQVSKQHGHGSKGSNSQQVTLDNNYVSIKEYSILKDQMLKSATLMEQFFSENKEMRNEIQRLYNVVEKLVDENVQLRQLVAMNKQNSSNSLNNETKSNSMVYDSSEQFNRNSFLRGSNRVRPQSTSYTNSTANTNNRCSNECISMKAPSNIITQSLSHSPSKSSNSSLLNYSLAPPQMMSSNQSHSSSTIGSNNHNSLVGITNHQSGVFANSSNSSSSSLSSQTHLNAASTTLQQQLAYLTSSSDSNSTHFLGHNSHNLPPAPPPVPVKNVHLHSSLPSKEDVIKKIEFITNSIKELLSNAREGKHEDFSICSERICSYVSEMINLFPESLGSTKADNLLQVNQALCILQENALRLHDECNSYELNTLPSMMYHKPQINSHSSNQDYRFIYNNVIDKAAEVASSVKLIVSHYSC</sequence>
<feature type="coiled-coil region" evidence="8">
    <location>
        <begin position="1820"/>
        <end position="1854"/>
    </location>
</feature>
<keyword evidence="6" id="KW-1053">Target membrane</keyword>
<feature type="region of interest" description="Disordered" evidence="9">
    <location>
        <begin position="1929"/>
        <end position="1974"/>
    </location>
</feature>
<feature type="domain" description="GIT Spa2 homology (SHD)" evidence="11">
    <location>
        <begin position="1696"/>
        <end position="1726"/>
    </location>
</feature>
<keyword evidence="7" id="KW-0040">ANK repeat</keyword>
<evidence type="ECO:0000256" key="9">
    <source>
        <dbReference type="SAM" id="MobiDB-lite"/>
    </source>
</evidence>
<feature type="region of interest" description="Disordered" evidence="9">
    <location>
        <begin position="527"/>
        <end position="549"/>
    </location>
</feature>
<feature type="transmembrane region" description="Helical" evidence="10">
    <location>
        <begin position="312"/>
        <end position="333"/>
    </location>
</feature>
<keyword evidence="10" id="KW-1133">Transmembrane helix</keyword>
<feature type="transmembrane region" description="Helical" evidence="10">
    <location>
        <begin position="1227"/>
        <end position="1252"/>
    </location>
</feature>
<dbReference type="InterPro" id="IPR022018">
    <property type="entry name" value="GIT1_C"/>
</dbReference>
<name>A0A9Q0M2S4_BLOTA</name>
<evidence type="ECO:0000313" key="13">
    <source>
        <dbReference type="Proteomes" id="UP001142055"/>
    </source>
</evidence>
<dbReference type="PANTHER" id="PTHR13219:SF6">
    <property type="entry name" value="TRANSMEMBRANE PROTEIN 94"/>
    <property type="match status" value="1"/>
</dbReference>
<evidence type="ECO:0000256" key="5">
    <source>
        <dbReference type="ARBA" id="ARBA00023028"/>
    </source>
</evidence>
<keyword evidence="3" id="KW-1052">Target cell membrane</keyword>
<dbReference type="EMBL" id="JAPWDV010000003">
    <property type="protein sequence ID" value="KAJ6216377.1"/>
    <property type="molecule type" value="Genomic_DNA"/>
</dbReference>
<evidence type="ECO:0000256" key="2">
    <source>
        <dbReference type="ARBA" id="ARBA00022483"/>
    </source>
</evidence>
<evidence type="ECO:0000259" key="11">
    <source>
        <dbReference type="SMART" id="SM00555"/>
    </source>
</evidence>
<feature type="compositionally biased region" description="Low complexity" evidence="9">
    <location>
        <begin position="1930"/>
        <end position="1948"/>
    </location>
</feature>
<dbReference type="InterPro" id="IPR013724">
    <property type="entry name" value="GIT_SHD"/>
</dbReference>
<feature type="domain" description="GIT Spa2 homology (SHD)" evidence="11">
    <location>
        <begin position="1628"/>
        <end position="1658"/>
    </location>
</feature>
<dbReference type="SMART" id="SM00248">
    <property type="entry name" value="ANK"/>
    <property type="match status" value="2"/>
</dbReference>
<feature type="transmembrane region" description="Helical" evidence="10">
    <location>
        <begin position="91"/>
        <end position="111"/>
    </location>
</feature>
<dbReference type="SMART" id="SM00555">
    <property type="entry name" value="GIT"/>
    <property type="match status" value="2"/>
</dbReference>
<dbReference type="GO" id="GO:0044218">
    <property type="term" value="C:other organism cell membrane"/>
    <property type="evidence" value="ECO:0007669"/>
    <property type="project" value="UniProtKB-KW"/>
</dbReference>
<feature type="transmembrane region" description="Helical" evidence="10">
    <location>
        <begin position="1258"/>
        <end position="1277"/>
    </location>
</feature>
<reference evidence="12" key="1">
    <citation type="submission" date="2022-12" db="EMBL/GenBank/DDBJ databases">
        <title>Genome assemblies of Blomia tropicalis.</title>
        <authorList>
            <person name="Cui Y."/>
        </authorList>
    </citation>
    <scope>NUCLEOTIDE SEQUENCE</scope>
    <source>
        <tissue evidence="12">Adult mites</tissue>
    </source>
</reference>
<dbReference type="PROSITE" id="PS50088">
    <property type="entry name" value="ANK_REPEAT"/>
    <property type="match status" value="1"/>
</dbReference>
<evidence type="ECO:0000256" key="3">
    <source>
        <dbReference type="ARBA" id="ARBA00022537"/>
    </source>
</evidence>
<dbReference type="SUPFAM" id="SSF81665">
    <property type="entry name" value="Calcium ATPase, transmembrane domain M"/>
    <property type="match status" value="1"/>
</dbReference>
<organism evidence="12 13">
    <name type="scientific">Blomia tropicalis</name>
    <name type="common">Mite</name>
    <dbReference type="NCBI Taxonomy" id="40697"/>
    <lineage>
        <taxon>Eukaryota</taxon>
        <taxon>Metazoa</taxon>
        <taxon>Ecdysozoa</taxon>
        <taxon>Arthropoda</taxon>
        <taxon>Chelicerata</taxon>
        <taxon>Arachnida</taxon>
        <taxon>Acari</taxon>
        <taxon>Acariformes</taxon>
        <taxon>Sarcoptiformes</taxon>
        <taxon>Astigmata</taxon>
        <taxon>Glycyphagoidea</taxon>
        <taxon>Echimyopodidae</taxon>
        <taxon>Blomia</taxon>
    </lineage>
</organism>
<dbReference type="InterPro" id="IPR023298">
    <property type="entry name" value="ATPase_P-typ_TM_dom_sf"/>
</dbReference>